<comment type="subcellular location">
    <subcellularLocation>
        <location evidence="2 16">Cytoplasm</location>
    </subcellularLocation>
</comment>
<dbReference type="InterPro" id="IPR004495">
    <property type="entry name" value="Met-tRNA-synth_bsu_C"/>
</dbReference>
<feature type="domain" description="TRNA-binding" evidence="17">
    <location>
        <begin position="572"/>
        <end position="674"/>
    </location>
</feature>
<dbReference type="InterPro" id="IPR001412">
    <property type="entry name" value="aa-tRNA-synth_I_CS"/>
</dbReference>
<dbReference type="PROSITE" id="PS50886">
    <property type="entry name" value="TRBD"/>
    <property type="match status" value="1"/>
</dbReference>
<dbReference type="SUPFAM" id="SSF47323">
    <property type="entry name" value="Anticodon-binding domain of a subclass of class I aminoacyl-tRNA synthetases"/>
    <property type="match status" value="1"/>
</dbReference>
<comment type="catalytic activity">
    <reaction evidence="15 16">
        <text>tRNA(Met) + L-methionine + ATP = L-methionyl-tRNA(Met) + AMP + diphosphate</text>
        <dbReference type="Rhea" id="RHEA:13481"/>
        <dbReference type="Rhea" id="RHEA-COMP:9667"/>
        <dbReference type="Rhea" id="RHEA-COMP:9698"/>
        <dbReference type="ChEBI" id="CHEBI:30616"/>
        <dbReference type="ChEBI" id="CHEBI:33019"/>
        <dbReference type="ChEBI" id="CHEBI:57844"/>
        <dbReference type="ChEBI" id="CHEBI:78442"/>
        <dbReference type="ChEBI" id="CHEBI:78530"/>
        <dbReference type="ChEBI" id="CHEBI:456215"/>
        <dbReference type="EC" id="6.1.1.10"/>
    </reaction>
</comment>
<dbReference type="Gene3D" id="1.10.730.10">
    <property type="entry name" value="Isoleucyl-tRNA Synthetase, Domain 1"/>
    <property type="match status" value="1"/>
</dbReference>
<evidence type="ECO:0000256" key="6">
    <source>
        <dbReference type="ARBA" id="ARBA00022555"/>
    </source>
</evidence>
<evidence type="ECO:0000256" key="14">
    <source>
        <dbReference type="ARBA" id="ARBA00023146"/>
    </source>
</evidence>
<dbReference type="InterPro" id="IPR023458">
    <property type="entry name" value="Met-tRNA_ligase_1"/>
</dbReference>
<feature type="binding site" evidence="16">
    <location>
        <position position="146"/>
    </location>
    <ligand>
        <name>Zn(2+)</name>
        <dbReference type="ChEBI" id="CHEBI:29105"/>
    </ligand>
</feature>
<dbReference type="Pfam" id="PF09334">
    <property type="entry name" value="tRNA-synt_1g"/>
    <property type="match status" value="1"/>
</dbReference>
<comment type="cofactor">
    <cofactor evidence="16">
        <name>Zn(2+)</name>
        <dbReference type="ChEBI" id="CHEBI:29105"/>
    </cofactor>
    <text evidence="16">Binds 1 zinc ion per subunit.</text>
</comment>
<dbReference type="PROSITE" id="PS00178">
    <property type="entry name" value="AA_TRNA_LIGASE_I"/>
    <property type="match status" value="1"/>
</dbReference>
<keyword evidence="7 16" id="KW-0436">Ligase</keyword>
<dbReference type="CDD" id="cd02800">
    <property type="entry name" value="tRNA_bind_EcMetRS_like"/>
    <property type="match status" value="1"/>
</dbReference>
<dbReference type="Proteomes" id="UP000435877">
    <property type="component" value="Unassembled WGS sequence"/>
</dbReference>
<evidence type="ECO:0000256" key="1">
    <source>
        <dbReference type="ARBA" id="ARBA00003314"/>
    </source>
</evidence>
<evidence type="ECO:0000256" key="5">
    <source>
        <dbReference type="ARBA" id="ARBA00022490"/>
    </source>
</evidence>
<dbReference type="OrthoDB" id="9810191at2"/>
<feature type="binding site" evidence="16">
    <location>
        <position position="156"/>
    </location>
    <ligand>
        <name>Zn(2+)</name>
        <dbReference type="ChEBI" id="CHEBI:29105"/>
    </ligand>
</feature>
<reference evidence="20 21" key="1">
    <citation type="submission" date="2019-11" db="EMBL/GenBank/DDBJ databases">
        <authorList>
            <person name="Holert J."/>
        </authorList>
    </citation>
    <scope>NUCLEOTIDE SEQUENCE [LARGE SCALE GENOMIC DNA]</scope>
    <source>
        <strain evidence="18">BC3_2A</strain>
        <strain evidence="19">SB11_1A</strain>
    </source>
</reference>
<dbReference type="EMBL" id="CACSIK010000001">
    <property type="protein sequence ID" value="CAA0083842.1"/>
    <property type="molecule type" value="Genomic_DNA"/>
</dbReference>
<feature type="binding site" evidence="16">
    <location>
        <position position="331"/>
    </location>
    <ligand>
        <name>ATP</name>
        <dbReference type="ChEBI" id="CHEBI:30616"/>
    </ligand>
</feature>
<dbReference type="Pfam" id="PF19303">
    <property type="entry name" value="Anticodon_3"/>
    <property type="match status" value="1"/>
</dbReference>
<dbReference type="InterPro" id="IPR041872">
    <property type="entry name" value="Anticodon_Met"/>
</dbReference>
<keyword evidence="11 16" id="KW-0067">ATP-binding</keyword>
<dbReference type="GO" id="GO:0005524">
    <property type="term" value="F:ATP binding"/>
    <property type="evidence" value="ECO:0007669"/>
    <property type="project" value="UniProtKB-UniRule"/>
</dbReference>
<dbReference type="SUPFAM" id="SSF57770">
    <property type="entry name" value="Methionyl-tRNA synthetase (MetRS), Zn-domain"/>
    <property type="match status" value="1"/>
</dbReference>
<dbReference type="Pfam" id="PF01588">
    <property type="entry name" value="tRNA_bind"/>
    <property type="match status" value="1"/>
</dbReference>
<keyword evidence="6 16" id="KW-0820">tRNA-binding</keyword>
<dbReference type="PRINTS" id="PR01041">
    <property type="entry name" value="TRNASYNTHMET"/>
</dbReference>
<evidence type="ECO:0000256" key="13">
    <source>
        <dbReference type="ARBA" id="ARBA00022917"/>
    </source>
</evidence>
<feature type="binding site" evidence="16">
    <location>
        <position position="143"/>
    </location>
    <ligand>
        <name>Zn(2+)</name>
        <dbReference type="ChEBI" id="CHEBI:29105"/>
    </ligand>
</feature>
<dbReference type="CDD" id="cd00814">
    <property type="entry name" value="MetRS_core"/>
    <property type="match status" value="1"/>
</dbReference>
<dbReference type="HAMAP" id="MF_00098">
    <property type="entry name" value="Met_tRNA_synth_type1"/>
    <property type="match status" value="1"/>
</dbReference>
<dbReference type="PANTHER" id="PTHR45765">
    <property type="entry name" value="METHIONINE--TRNA LIGASE"/>
    <property type="match status" value="1"/>
</dbReference>
<comment type="subunit">
    <text evidence="4 16">Homodimer.</text>
</comment>
<name>A0A5S9MZL6_9GAMM</name>
<dbReference type="PANTHER" id="PTHR45765:SF1">
    <property type="entry name" value="METHIONINE--TRNA LIGASE, CYTOPLASMIC"/>
    <property type="match status" value="1"/>
</dbReference>
<protein>
    <recommendedName>
        <fullName evidence="16">Methionine--tRNA ligase</fullName>
        <ecNumber evidence="16">6.1.1.10</ecNumber>
    </recommendedName>
    <alternativeName>
        <fullName evidence="16">Methionyl-tRNA synthetase</fullName>
        <shortName evidence="16">MetRS</shortName>
    </alternativeName>
</protein>
<feature type="short sequence motif" description="'KMSKS' region" evidence="16">
    <location>
        <begin position="328"/>
        <end position="332"/>
    </location>
</feature>
<evidence type="ECO:0000256" key="3">
    <source>
        <dbReference type="ARBA" id="ARBA00008258"/>
    </source>
</evidence>
<comment type="function">
    <text evidence="1 16">Is required not only for elongation of protein synthesis but also for the initiation of all mRNA translation through initiator tRNA(fMet) aminoacylation.</text>
</comment>
<gene>
    <name evidence="16 18" type="primary">metG</name>
    <name evidence="19" type="ORF">IHBHHGIJ_00603</name>
    <name evidence="18" type="ORF">KFEGEMFD_00547</name>
</gene>
<evidence type="ECO:0000256" key="16">
    <source>
        <dbReference type="HAMAP-Rule" id="MF_00098"/>
    </source>
</evidence>
<keyword evidence="13 16" id="KW-0648">Protein biosynthesis</keyword>
<dbReference type="InterPro" id="IPR014758">
    <property type="entry name" value="Met-tRNA_synth"/>
</dbReference>
<dbReference type="GO" id="GO:0046872">
    <property type="term" value="F:metal ion binding"/>
    <property type="evidence" value="ECO:0007669"/>
    <property type="project" value="UniProtKB-KW"/>
</dbReference>
<sequence length="674" mass="75253">MSRKILVTSALPYANGPLHLGHLLESIQTDIWVRYQKLRGNDCIYLCADDAHGTAIMLTAEKLGITPEEQIARVKAEHERDLAGFHIQFDNYHSTHSPECKHYSEEIYRRLEANGHIERRDVTQLFDPEKNLFLADRYIKGTCPKCKADDQYGDNCEVCGATYTPAELINPRSAISGATPIEKSSTHYFFKLGDFENLLRNWTGSGSLQPQIANKLREWLDAGLQSWDISRDAPYFGFEIPDAPGKFFYVWLDAPIGYMASCANWCERNGRDFNEYWGRDSKTELYHFIGKDIINFHGLFWPAMLDSAGFRQPTAIYAHGFLTVNGKKMSKSRGTFIKAETYLKHLPAEYLRYYFAAKLSGAVDDIDLNLEDFVNRVNSDLVGKLVNIASRSAKFVHKGNDGKLSESQHNADLWQQVTGASATIAAFYEQREYSKAVREIMALADATNEYFDACEPWKLAKSDDTIAIAAAVSSQCIDLFRVLITYLSPVLPELAKQAEHFLNHPITWQGEFLPLHNHDIKPFKAMMSRVDGDKVAAMVEESSDNTPKVAAKPKKAAKDKNSGIADTIAYPDFAKIDLRVAEIVAAEAVEGADKLLKLSLSLGELGNRQVFAGIKTAYNAEQLVGKLTVMVANLEARKMRFGLSEGMVLAAGPGDQEIWLLSPDSGAKAGMKIQ</sequence>
<evidence type="ECO:0000313" key="21">
    <source>
        <dbReference type="Proteomes" id="UP000439591"/>
    </source>
</evidence>
<dbReference type="GO" id="GO:0000049">
    <property type="term" value="F:tRNA binding"/>
    <property type="evidence" value="ECO:0007669"/>
    <property type="project" value="UniProtKB-UniRule"/>
</dbReference>
<dbReference type="AlphaFoldDB" id="A0A5S9MZL6"/>
<dbReference type="GO" id="GO:0005829">
    <property type="term" value="C:cytosol"/>
    <property type="evidence" value="ECO:0007669"/>
    <property type="project" value="TreeGrafter"/>
</dbReference>
<dbReference type="Gene3D" id="3.40.50.620">
    <property type="entry name" value="HUPs"/>
    <property type="match status" value="1"/>
</dbReference>
<dbReference type="SUPFAM" id="SSF52374">
    <property type="entry name" value="Nucleotidylyl transferase"/>
    <property type="match status" value="1"/>
</dbReference>
<evidence type="ECO:0000256" key="10">
    <source>
        <dbReference type="ARBA" id="ARBA00022833"/>
    </source>
</evidence>
<evidence type="ECO:0000256" key="15">
    <source>
        <dbReference type="ARBA" id="ARBA00047364"/>
    </source>
</evidence>
<dbReference type="EMBL" id="CACSIM010000001">
    <property type="protein sequence ID" value="CAA0082886.1"/>
    <property type="molecule type" value="Genomic_DNA"/>
</dbReference>
<dbReference type="InterPro" id="IPR029038">
    <property type="entry name" value="MetRS_Zn"/>
</dbReference>
<dbReference type="NCBIfam" id="NF001100">
    <property type="entry name" value="PRK00133.1"/>
    <property type="match status" value="1"/>
</dbReference>
<evidence type="ECO:0000313" key="18">
    <source>
        <dbReference type="EMBL" id="CAA0082886.1"/>
    </source>
</evidence>
<keyword evidence="9 16" id="KW-0547">Nucleotide-binding</keyword>
<dbReference type="EC" id="6.1.1.10" evidence="16"/>
<accession>A0A5S9MZL6</accession>
<dbReference type="NCBIfam" id="TIGR00398">
    <property type="entry name" value="metG"/>
    <property type="match status" value="1"/>
</dbReference>
<evidence type="ECO:0000256" key="12">
    <source>
        <dbReference type="ARBA" id="ARBA00022884"/>
    </source>
</evidence>
<dbReference type="InterPro" id="IPR033911">
    <property type="entry name" value="MetRS_core"/>
</dbReference>
<dbReference type="InterPro" id="IPR009080">
    <property type="entry name" value="tRNAsynth_Ia_anticodon-bd"/>
</dbReference>
<keyword evidence="14 16" id="KW-0030">Aminoacyl-tRNA synthetase</keyword>
<organism evidence="18 21">
    <name type="scientific">Zhongshania aliphaticivorans</name>
    <dbReference type="NCBI Taxonomy" id="1470434"/>
    <lineage>
        <taxon>Bacteria</taxon>
        <taxon>Pseudomonadati</taxon>
        <taxon>Pseudomonadota</taxon>
        <taxon>Gammaproteobacteria</taxon>
        <taxon>Cellvibrionales</taxon>
        <taxon>Spongiibacteraceae</taxon>
        <taxon>Zhongshania</taxon>
    </lineage>
</organism>
<keyword evidence="12 16" id="KW-0694">RNA-binding</keyword>
<keyword evidence="8 16" id="KW-0479">Metal-binding</keyword>
<keyword evidence="10 16" id="KW-0862">Zinc</keyword>
<dbReference type="GO" id="GO:0006431">
    <property type="term" value="P:methionyl-tRNA aminoacylation"/>
    <property type="evidence" value="ECO:0007669"/>
    <property type="project" value="UniProtKB-UniRule"/>
</dbReference>
<evidence type="ECO:0000313" key="19">
    <source>
        <dbReference type="EMBL" id="CAA0083842.1"/>
    </source>
</evidence>
<dbReference type="InterPro" id="IPR014729">
    <property type="entry name" value="Rossmann-like_a/b/a_fold"/>
</dbReference>
<evidence type="ECO:0000256" key="2">
    <source>
        <dbReference type="ARBA" id="ARBA00004496"/>
    </source>
</evidence>
<dbReference type="InterPro" id="IPR012340">
    <property type="entry name" value="NA-bd_OB-fold"/>
</dbReference>
<keyword evidence="5 16" id="KW-0963">Cytoplasm</keyword>
<dbReference type="Gene3D" id="2.20.28.20">
    <property type="entry name" value="Methionyl-tRNA synthetase, Zn-domain"/>
    <property type="match status" value="1"/>
</dbReference>
<dbReference type="CDD" id="cd07957">
    <property type="entry name" value="Anticodon_Ia_Met"/>
    <property type="match status" value="1"/>
</dbReference>
<dbReference type="FunFam" id="2.40.50.140:FF:000042">
    <property type="entry name" value="Methionine--tRNA ligase"/>
    <property type="match status" value="1"/>
</dbReference>
<keyword evidence="20" id="KW-1185">Reference proteome</keyword>
<feature type="binding site" evidence="16">
    <location>
        <position position="159"/>
    </location>
    <ligand>
        <name>Zn(2+)</name>
        <dbReference type="ChEBI" id="CHEBI:29105"/>
    </ligand>
</feature>
<dbReference type="InterPro" id="IPR015413">
    <property type="entry name" value="Methionyl/Leucyl_tRNA_Synth"/>
</dbReference>
<proteinExistence type="inferred from homology"/>
<evidence type="ECO:0000256" key="4">
    <source>
        <dbReference type="ARBA" id="ARBA00011738"/>
    </source>
</evidence>
<dbReference type="Gene3D" id="2.40.50.140">
    <property type="entry name" value="Nucleic acid-binding proteins"/>
    <property type="match status" value="1"/>
</dbReference>
<feature type="short sequence motif" description="'HIGH' region" evidence="16">
    <location>
        <begin position="12"/>
        <end position="22"/>
    </location>
</feature>
<dbReference type="Proteomes" id="UP000439591">
    <property type="component" value="Unassembled WGS sequence"/>
</dbReference>
<dbReference type="RefSeq" id="WP_159267280.1">
    <property type="nucleotide sequence ID" value="NZ_CACSIK010000001.1"/>
</dbReference>
<comment type="similarity">
    <text evidence="3 16">Belongs to the class-I aminoacyl-tRNA synthetase family. MetG type 1 subfamily.</text>
</comment>
<evidence type="ECO:0000256" key="11">
    <source>
        <dbReference type="ARBA" id="ARBA00022840"/>
    </source>
</evidence>
<dbReference type="InterPro" id="IPR002547">
    <property type="entry name" value="tRNA-bd_dom"/>
</dbReference>
<evidence type="ECO:0000256" key="7">
    <source>
        <dbReference type="ARBA" id="ARBA00022598"/>
    </source>
</evidence>
<evidence type="ECO:0000259" key="17">
    <source>
        <dbReference type="PROSITE" id="PS50886"/>
    </source>
</evidence>
<dbReference type="GO" id="GO:0004825">
    <property type="term" value="F:methionine-tRNA ligase activity"/>
    <property type="evidence" value="ECO:0007669"/>
    <property type="project" value="UniProtKB-UniRule"/>
</dbReference>
<evidence type="ECO:0000256" key="8">
    <source>
        <dbReference type="ARBA" id="ARBA00022723"/>
    </source>
</evidence>
<dbReference type="FunFam" id="2.20.28.20:FF:000001">
    <property type="entry name" value="Methionine--tRNA ligase"/>
    <property type="match status" value="1"/>
</dbReference>
<evidence type="ECO:0000256" key="9">
    <source>
        <dbReference type="ARBA" id="ARBA00022741"/>
    </source>
</evidence>
<evidence type="ECO:0000313" key="20">
    <source>
        <dbReference type="Proteomes" id="UP000435877"/>
    </source>
</evidence>
<dbReference type="NCBIfam" id="TIGR00399">
    <property type="entry name" value="metG_C_term"/>
    <property type="match status" value="1"/>
</dbReference>
<dbReference type="SUPFAM" id="SSF50249">
    <property type="entry name" value="Nucleic acid-binding proteins"/>
    <property type="match status" value="1"/>
</dbReference>